<dbReference type="GO" id="GO:0009409">
    <property type="term" value="P:response to cold"/>
    <property type="evidence" value="ECO:0007669"/>
    <property type="project" value="InterPro"/>
</dbReference>
<dbReference type="AlphaFoldDB" id="A0AAN7RAP8"/>
<protein>
    <recommendedName>
        <fullName evidence="4">Cold regulated protein 27</fullName>
    </recommendedName>
</protein>
<evidence type="ECO:0000313" key="2">
    <source>
        <dbReference type="EMBL" id="KAK4796067.1"/>
    </source>
</evidence>
<feature type="compositionally biased region" description="Polar residues" evidence="1">
    <location>
        <begin position="1"/>
        <end position="17"/>
    </location>
</feature>
<feature type="region of interest" description="Disordered" evidence="1">
    <location>
        <begin position="183"/>
        <end position="236"/>
    </location>
</feature>
<accession>A0AAN7RAP8</accession>
<dbReference type="PANTHER" id="PTHR33676:SF3">
    <property type="entry name" value="COLD-REGULATED PROTEIN 27"/>
    <property type="match status" value="1"/>
</dbReference>
<gene>
    <name evidence="2" type="ORF">SAY86_028393</name>
</gene>
<organism evidence="2 3">
    <name type="scientific">Trapa natans</name>
    <name type="common">Water chestnut</name>
    <dbReference type="NCBI Taxonomy" id="22666"/>
    <lineage>
        <taxon>Eukaryota</taxon>
        <taxon>Viridiplantae</taxon>
        <taxon>Streptophyta</taxon>
        <taxon>Embryophyta</taxon>
        <taxon>Tracheophyta</taxon>
        <taxon>Spermatophyta</taxon>
        <taxon>Magnoliopsida</taxon>
        <taxon>eudicotyledons</taxon>
        <taxon>Gunneridae</taxon>
        <taxon>Pentapetalae</taxon>
        <taxon>rosids</taxon>
        <taxon>malvids</taxon>
        <taxon>Myrtales</taxon>
        <taxon>Lythraceae</taxon>
        <taxon>Trapa</taxon>
    </lineage>
</organism>
<proteinExistence type="predicted"/>
<dbReference type="EMBL" id="JAXQNO010000006">
    <property type="protein sequence ID" value="KAK4796067.1"/>
    <property type="molecule type" value="Genomic_DNA"/>
</dbReference>
<reference evidence="2 3" key="1">
    <citation type="journal article" date="2023" name="Hortic Res">
        <title>Pangenome of water caltrop reveals structural variations and asymmetric subgenome divergence after allopolyploidization.</title>
        <authorList>
            <person name="Zhang X."/>
            <person name="Chen Y."/>
            <person name="Wang L."/>
            <person name="Yuan Y."/>
            <person name="Fang M."/>
            <person name="Shi L."/>
            <person name="Lu R."/>
            <person name="Comes H.P."/>
            <person name="Ma Y."/>
            <person name="Chen Y."/>
            <person name="Huang G."/>
            <person name="Zhou Y."/>
            <person name="Zheng Z."/>
            <person name="Qiu Y."/>
        </authorList>
    </citation>
    <scope>NUCLEOTIDE SEQUENCE [LARGE SCALE GENOMIC DNA]</scope>
    <source>
        <strain evidence="2">F231</strain>
    </source>
</reference>
<dbReference type="GO" id="GO:0042752">
    <property type="term" value="P:regulation of circadian rhythm"/>
    <property type="evidence" value="ECO:0007669"/>
    <property type="project" value="InterPro"/>
</dbReference>
<evidence type="ECO:0008006" key="4">
    <source>
        <dbReference type="Google" id="ProtNLM"/>
    </source>
</evidence>
<evidence type="ECO:0000313" key="3">
    <source>
        <dbReference type="Proteomes" id="UP001346149"/>
    </source>
</evidence>
<dbReference type="PANTHER" id="PTHR33676">
    <property type="entry name" value="COLD REGULATED PROTEIN 27"/>
    <property type="match status" value="1"/>
</dbReference>
<dbReference type="Proteomes" id="UP001346149">
    <property type="component" value="Unassembled WGS sequence"/>
</dbReference>
<comment type="caution">
    <text evidence="2">The sequence shown here is derived from an EMBL/GenBank/DDBJ whole genome shotgun (WGS) entry which is preliminary data.</text>
</comment>
<keyword evidence="3" id="KW-1185">Reference proteome</keyword>
<sequence>MDNNSPGNQLGTTSRSTAELELSRAPKFTGTDSMPMEWTDEKHSLYLKSIEASFVNQLYDSLDCHQQHRQSPSSSKTLFKPNCSPSGQFKVLRDGFWHEVNFSRPRLRRNQADECHCFLASPWIKHFKSVNSLQGETASLKNNGKMSCAPAADIHKRSQCWPYAKFDGGNSDSAVEVSDQNFVNEDEEGEFSGESSTNGAKRMKTVKGGTSNADQVVPFDGPRLNDVPKNSASPGG</sequence>
<name>A0AAN7RAP8_TRANT</name>
<dbReference type="InterPro" id="IPR044678">
    <property type="entry name" value="COR27/28"/>
</dbReference>
<feature type="region of interest" description="Disordered" evidence="1">
    <location>
        <begin position="1"/>
        <end position="34"/>
    </location>
</feature>
<evidence type="ECO:0000256" key="1">
    <source>
        <dbReference type="SAM" id="MobiDB-lite"/>
    </source>
</evidence>